<proteinExistence type="predicted"/>
<dbReference type="PANTHER" id="PTHR24099">
    <property type="entry name" value="E3 UBIQUITIN-PROTEIN LIGASE TRIM36-RELATED"/>
    <property type="match status" value="1"/>
</dbReference>
<dbReference type="InterPro" id="IPR009038">
    <property type="entry name" value="GOLD_dom"/>
</dbReference>
<sequence length="634" mass="70000">MRKFIVSLLAVCLLMSAFVQPIGNMLHAQEVNEETQGEAVSASGKIKVEIISTETLEKEENFKLQLSKNGYDSEKVISLKVNEDDNLNSDGRVEFSNLEDGNYTLTITSVTNKYQEYRQDFVVEGLEYTIQLSAGEMEVDTQQKAHPGVLCYRMYGEEELLEILHEIEKNTKSLTYDLNQDGVVNLLDLQLFSTSYTANPKENILSTIETSIPSSIVKPEHADNVEVKSGSLDQLFSEETQESVQLATKEPISVEKPLEVSFTLGKDDKTVPLAGVTIQPGGSENQISGGSILVETQDGVEEEYTIISAKDRAVFARTAKTAILNDDGSISVDFGGQIAVKKVTIKVTSTTAQSGNLVEISKVEFVNDMENKIPEPELNIPSALQAKAGNKEFTLNWSKENNITGYEVSVRTESGKEELLSTTKNSITISQYNNNKLKNGETYKVKVRSVNGSWKSPFSEEISVVPVTDKKPDAPDNLVVKGAYKTLELSWKKMEDTDSYNVYYKKESEASYNKISGIESNSYQLTNLEDKTTYMVYVTGVNALGEGEKSLTAKATTKSLKPANLPLYKEINANKGEGNVSEHVVSATHSHGNMVGSKLDNSSKKTALGLFDNDFSSYLQVNDWDNGVSQTKRY</sequence>
<evidence type="ECO:0000256" key="1">
    <source>
        <dbReference type="SAM" id="SignalP"/>
    </source>
</evidence>
<evidence type="ECO:0008006" key="6">
    <source>
        <dbReference type="Google" id="ProtNLM"/>
    </source>
</evidence>
<dbReference type="EMBL" id="AP019695">
    <property type="protein sequence ID" value="BBK23921.1"/>
    <property type="molecule type" value="Genomic_DNA"/>
</dbReference>
<dbReference type="AlphaFoldDB" id="A0A6N4TMZ3"/>
<dbReference type="PANTHER" id="PTHR24099:SF11">
    <property type="entry name" value="FIBRONECTIN TYPE III DOMAIN-CONTAINING 3BA-RELATED"/>
    <property type="match status" value="1"/>
</dbReference>
<dbReference type="Proteomes" id="UP000464754">
    <property type="component" value="Chromosome"/>
</dbReference>
<reference evidence="5" key="1">
    <citation type="submission" date="2019-05" db="EMBL/GenBank/DDBJ databases">
        <title>Complete genome sequencing of Absiella argi strain JCM 30884.</title>
        <authorList>
            <person name="Sakamoto M."/>
            <person name="Murakami T."/>
            <person name="Mori H."/>
        </authorList>
    </citation>
    <scope>NUCLEOTIDE SEQUENCE [LARGE SCALE GENOMIC DNA]</scope>
    <source>
        <strain evidence="5">JCM 30884</strain>
    </source>
</reference>
<feature type="domain" description="GOLD" evidence="3">
    <location>
        <begin position="33"/>
        <end position="132"/>
    </location>
</feature>
<dbReference type="RefSeq" id="WP_163052594.1">
    <property type="nucleotide sequence ID" value="NZ_AP019695.1"/>
</dbReference>
<organism evidence="4 5">
    <name type="scientific">Amedibacterium intestinale</name>
    <dbReference type="NCBI Taxonomy" id="2583452"/>
    <lineage>
        <taxon>Bacteria</taxon>
        <taxon>Bacillati</taxon>
        <taxon>Bacillota</taxon>
        <taxon>Erysipelotrichia</taxon>
        <taxon>Erysipelotrichales</taxon>
        <taxon>Erysipelotrichaceae</taxon>
        <taxon>Amedibacterium</taxon>
    </lineage>
</organism>
<dbReference type="InterPro" id="IPR003961">
    <property type="entry name" value="FN3_dom"/>
</dbReference>
<protein>
    <recommendedName>
        <fullName evidence="6">Fibronectin type-III domain-containing protein</fullName>
    </recommendedName>
</protein>
<dbReference type="InterPro" id="IPR036116">
    <property type="entry name" value="FN3_sf"/>
</dbReference>
<dbReference type="PROSITE" id="PS50866">
    <property type="entry name" value="GOLD"/>
    <property type="match status" value="1"/>
</dbReference>
<dbReference type="Pfam" id="PF00041">
    <property type="entry name" value="fn3"/>
    <property type="match status" value="2"/>
</dbReference>
<evidence type="ECO:0000313" key="5">
    <source>
        <dbReference type="Proteomes" id="UP000464754"/>
    </source>
</evidence>
<keyword evidence="1" id="KW-0732">Signal</keyword>
<dbReference type="CDD" id="cd00063">
    <property type="entry name" value="FN3"/>
    <property type="match status" value="2"/>
</dbReference>
<evidence type="ECO:0000259" key="3">
    <source>
        <dbReference type="PROSITE" id="PS50866"/>
    </source>
</evidence>
<feature type="domain" description="Fibronectin type-III" evidence="2">
    <location>
        <begin position="474"/>
        <end position="560"/>
    </location>
</feature>
<dbReference type="PROSITE" id="PS00018">
    <property type="entry name" value="EF_HAND_1"/>
    <property type="match status" value="1"/>
</dbReference>
<accession>A0A6N4TMZ3</accession>
<keyword evidence="5" id="KW-1185">Reference proteome</keyword>
<dbReference type="PROSITE" id="PS50853">
    <property type="entry name" value="FN3"/>
    <property type="match status" value="2"/>
</dbReference>
<evidence type="ECO:0000313" key="4">
    <source>
        <dbReference type="EMBL" id="BBK23921.1"/>
    </source>
</evidence>
<feature type="chain" id="PRO_5039731280" description="Fibronectin type-III domain-containing protein" evidence="1">
    <location>
        <begin position="22"/>
        <end position="634"/>
    </location>
</feature>
<dbReference type="Gene3D" id="2.60.40.10">
    <property type="entry name" value="Immunoglobulins"/>
    <property type="match status" value="2"/>
</dbReference>
<dbReference type="SMART" id="SM00060">
    <property type="entry name" value="FN3"/>
    <property type="match status" value="2"/>
</dbReference>
<feature type="signal peptide" evidence="1">
    <location>
        <begin position="1"/>
        <end position="21"/>
    </location>
</feature>
<dbReference type="SUPFAM" id="SSF49265">
    <property type="entry name" value="Fibronectin type III"/>
    <property type="match status" value="1"/>
</dbReference>
<gene>
    <name evidence="4" type="ORF">Aargi30884_28240</name>
</gene>
<dbReference type="InterPro" id="IPR013783">
    <property type="entry name" value="Ig-like_fold"/>
</dbReference>
<dbReference type="InterPro" id="IPR050617">
    <property type="entry name" value="E3_ligase_FN3/SPRY"/>
</dbReference>
<dbReference type="KEGG" id="aarg:Aargi30884_28240"/>
<name>A0A6N4TMZ3_9FIRM</name>
<feature type="domain" description="Fibronectin type-III" evidence="2">
    <location>
        <begin position="380"/>
        <end position="473"/>
    </location>
</feature>
<dbReference type="InterPro" id="IPR018247">
    <property type="entry name" value="EF_Hand_1_Ca_BS"/>
</dbReference>
<evidence type="ECO:0000259" key="2">
    <source>
        <dbReference type="PROSITE" id="PS50853"/>
    </source>
</evidence>